<evidence type="ECO:0000256" key="2">
    <source>
        <dbReference type="SAM" id="MobiDB-lite"/>
    </source>
</evidence>
<reference evidence="5" key="1">
    <citation type="submission" date="2019-06" db="EMBL/GenBank/DDBJ databases">
        <title>Draft genome sequence of the griseofulvin-producing fungus Xylaria cubensis strain G536.</title>
        <authorList>
            <person name="Mead M.E."/>
            <person name="Raja H.A."/>
            <person name="Steenwyk J.L."/>
            <person name="Knowles S.L."/>
            <person name="Oberlies N.H."/>
            <person name="Rokas A."/>
        </authorList>
    </citation>
    <scope>NUCLEOTIDE SEQUENCE [LARGE SCALE GENOMIC DNA]</scope>
    <source>
        <strain evidence="5">G536</strain>
    </source>
</reference>
<dbReference type="STRING" id="2512241.A0A553HRU9"/>
<keyword evidence="1" id="KW-0175">Coiled coil</keyword>
<dbReference type="Pfam" id="PF22893">
    <property type="entry name" value="ULD_2"/>
    <property type="match status" value="1"/>
</dbReference>
<proteinExistence type="predicted"/>
<keyword evidence="5" id="KW-1185">Reference proteome</keyword>
<feature type="compositionally biased region" description="Basic residues" evidence="2">
    <location>
        <begin position="729"/>
        <end position="746"/>
    </location>
</feature>
<feature type="region of interest" description="Disordered" evidence="2">
    <location>
        <begin position="1223"/>
        <end position="1243"/>
    </location>
</feature>
<gene>
    <name evidence="4" type="ORF">FHL15_008454</name>
</gene>
<feature type="compositionally biased region" description="Basic and acidic residues" evidence="2">
    <location>
        <begin position="747"/>
        <end position="767"/>
    </location>
</feature>
<feature type="compositionally biased region" description="Polar residues" evidence="2">
    <location>
        <begin position="706"/>
        <end position="716"/>
    </location>
</feature>
<evidence type="ECO:0000259" key="3">
    <source>
        <dbReference type="Pfam" id="PF22893"/>
    </source>
</evidence>
<organism evidence="4 5">
    <name type="scientific">Xylaria flabelliformis</name>
    <dbReference type="NCBI Taxonomy" id="2512241"/>
    <lineage>
        <taxon>Eukaryota</taxon>
        <taxon>Fungi</taxon>
        <taxon>Dikarya</taxon>
        <taxon>Ascomycota</taxon>
        <taxon>Pezizomycotina</taxon>
        <taxon>Sordariomycetes</taxon>
        <taxon>Xylariomycetidae</taxon>
        <taxon>Xylariales</taxon>
        <taxon>Xylariaceae</taxon>
        <taxon>Xylaria</taxon>
    </lineage>
</organism>
<evidence type="ECO:0000313" key="4">
    <source>
        <dbReference type="EMBL" id="TRX90679.1"/>
    </source>
</evidence>
<sequence>MLGRRASPEPSMANYGYFDKTEELDLLRQARPLPRSDIQRGQQPWYPPAYYHHYAGALYPQLPTQRVPGMWDGLDLVDEEEEQQRRKKGKEVVPIVPLNGPPPSWGPYPGGAYGRLEYPFWPALPPSWQPPPPPPVPSHGQLRYTLKKPTKHVRHNSQRLEGNRRYDTPSPEPDIRVNREIDGILTPSSGDLTVHLTMDLEEDLEHHLDEMNRLSRLGHFKSAKEIFDENLQHHIDNPYVLVQYADLLLRQGDLKGVTCLKDDAMYKREGEQPNSEELSILLVNWELLQILAKSHTLDALNDVTTVFEEAVNVLGAIHQDTPISSTEVSSWFSSDGLQIANCQIGILALTIRLTGHPVLNSKWSRYRARALDAFPTTLFQLYQTLLRQGRIWDLHDLFVLMPTLEDIKAFTYDIFSKDLIPSLQAMISDWSDSIHGYDASTTLGLLSMMTHILLEPLGSTEKECIDILKICLPLAVSVAENDPSHLKSRPYLRLLLAKSRFAETASRQAIDSLTSQLQYSQGIFYQADNSLLPIYVPFETETPQWTPVEQPAELKNPVGLILRSAIELGDLETEKFARYELIRLSLKPREEYNMLCALQLSRQGDLNGYALTLASKYLVSNTKAEKEDLSIAISRLLSKVASTDYWDSSHEWILNMLLYKLEERSPATIRHLLERSHADYQNMEDSLLREISRKMPILRDWVEQQQIPNSTQSKPKNTILGAASGSRYGNKHSIRQMKSPGGRRTKDRLPKRENQGTADERKRERDVPLITKSKPNDSPQEPHREPESILPPVHGVNVREQSAVDQARNNQVTSLVTVRRPNDNSLATPVDMDSPLNNTRKDDVVLAAQIRKKLEAEFDKRLEAEKESERERRTERMAILEGLKREVEAIRKEAVEQAERKARVEARERAEQMRWERQIEESKLEEKMAMVKADMAAAELDAKFEAEVKMAIQEAEKRMKEESDMRKMKENEARQQAEREIRRRIEAEEMAYEEARAAEKLRQELQQKADAEKKERREAKEKAIEAALKRAEEADNRERIRQWAAERAERDLESQRNIHFKDAVGRKFTIPFDQGRTWQGMQELIEAAFLHVDVVGPEVRAGHYDLIGPDGMIILPSTWEEIIQPGWNISMHMWPMAPLDLPQPPELSIPVSGLSPPAPPDQSANEEIIVIEELNEDSQNPNEQVEDEVSSGYSSSIHSLRPSRARRIANAFSALKTSLFHRRRRASWPTTVSSSAPTEELDD</sequence>
<feature type="region of interest" description="Disordered" evidence="2">
    <location>
        <begin position="149"/>
        <end position="176"/>
    </location>
</feature>
<feature type="domain" description="Ubiquitin-like" evidence="3">
    <location>
        <begin position="1054"/>
        <end position="1136"/>
    </location>
</feature>
<dbReference type="InterPro" id="IPR054464">
    <property type="entry name" value="ULD_fung"/>
</dbReference>
<dbReference type="OrthoDB" id="4838614at2759"/>
<protein>
    <recommendedName>
        <fullName evidence="3">Ubiquitin-like domain-containing protein</fullName>
    </recommendedName>
</protein>
<comment type="caution">
    <text evidence="4">The sequence shown here is derived from an EMBL/GenBank/DDBJ whole genome shotgun (WGS) entry which is preliminary data.</text>
</comment>
<feature type="coiled-coil region" evidence="1">
    <location>
        <begin position="847"/>
        <end position="1037"/>
    </location>
</feature>
<dbReference type="Proteomes" id="UP000319160">
    <property type="component" value="Unassembled WGS sequence"/>
</dbReference>
<evidence type="ECO:0000313" key="5">
    <source>
        <dbReference type="Proteomes" id="UP000319160"/>
    </source>
</evidence>
<feature type="region of interest" description="Disordered" evidence="2">
    <location>
        <begin position="706"/>
        <end position="794"/>
    </location>
</feature>
<feature type="compositionally biased region" description="Polar residues" evidence="2">
    <location>
        <begin position="1228"/>
        <end position="1237"/>
    </location>
</feature>
<dbReference type="EMBL" id="VFLP01000053">
    <property type="protein sequence ID" value="TRX90679.1"/>
    <property type="molecule type" value="Genomic_DNA"/>
</dbReference>
<feature type="region of interest" description="Disordered" evidence="2">
    <location>
        <begin position="1174"/>
        <end position="1198"/>
    </location>
</feature>
<accession>A0A553HRU9</accession>
<feature type="compositionally biased region" description="Basic and acidic residues" evidence="2">
    <location>
        <begin position="161"/>
        <end position="176"/>
    </location>
</feature>
<name>A0A553HRU9_9PEZI</name>
<dbReference type="AlphaFoldDB" id="A0A553HRU9"/>
<evidence type="ECO:0000256" key="1">
    <source>
        <dbReference type="SAM" id="Coils"/>
    </source>
</evidence>